<dbReference type="EMBL" id="CM046393">
    <property type="protein sequence ID" value="KAI8550429.1"/>
    <property type="molecule type" value="Genomic_DNA"/>
</dbReference>
<protein>
    <submittedName>
        <fullName evidence="1">Uncharacterized protein</fullName>
    </submittedName>
</protein>
<gene>
    <name evidence="1" type="ORF">RHMOL_Rhmol06G0106000</name>
</gene>
<organism evidence="1 2">
    <name type="scientific">Rhododendron molle</name>
    <name type="common">Chinese azalea</name>
    <name type="synonym">Azalea mollis</name>
    <dbReference type="NCBI Taxonomy" id="49168"/>
    <lineage>
        <taxon>Eukaryota</taxon>
        <taxon>Viridiplantae</taxon>
        <taxon>Streptophyta</taxon>
        <taxon>Embryophyta</taxon>
        <taxon>Tracheophyta</taxon>
        <taxon>Spermatophyta</taxon>
        <taxon>Magnoliopsida</taxon>
        <taxon>eudicotyledons</taxon>
        <taxon>Gunneridae</taxon>
        <taxon>Pentapetalae</taxon>
        <taxon>asterids</taxon>
        <taxon>Ericales</taxon>
        <taxon>Ericaceae</taxon>
        <taxon>Ericoideae</taxon>
        <taxon>Rhodoreae</taxon>
        <taxon>Rhododendron</taxon>
    </lineage>
</organism>
<keyword evidence="2" id="KW-1185">Reference proteome</keyword>
<evidence type="ECO:0000313" key="2">
    <source>
        <dbReference type="Proteomes" id="UP001062846"/>
    </source>
</evidence>
<name>A0ACC0NC15_RHOML</name>
<sequence>MANDDQIFKQQIFLKTKRWNIQIATSTVMDSKSTLRGGHLLSFFGLPHNVDWLENVTAMADKKIEALAAKVNVLAELVAALATIVHSLQRSLPQAPPPPPPTRWTKRAAQRETYPAKDHQIEMVVNDLQQQHEKQLLLNTIDLDQESVKEKNSCKMNISKSNIKMVGSHLNRRQKRHFVPCRMNLEEAFCILEAKGVLKPLQPKFPNSIQKGGGYCKYHQVNGHSIKECGAFKNAIQDLIDQEKSDPAEFDHWAAAASMPVTS</sequence>
<comment type="caution">
    <text evidence="1">The sequence shown here is derived from an EMBL/GenBank/DDBJ whole genome shotgun (WGS) entry which is preliminary data.</text>
</comment>
<evidence type="ECO:0000313" key="1">
    <source>
        <dbReference type="EMBL" id="KAI8550429.1"/>
    </source>
</evidence>
<proteinExistence type="predicted"/>
<dbReference type="Proteomes" id="UP001062846">
    <property type="component" value="Chromosome 6"/>
</dbReference>
<accession>A0ACC0NC15</accession>
<reference evidence="1" key="1">
    <citation type="submission" date="2022-02" db="EMBL/GenBank/DDBJ databases">
        <title>Plant Genome Project.</title>
        <authorList>
            <person name="Zhang R.-G."/>
        </authorList>
    </citation>
    <scope>NUCLEOTIDE SEQUENCE</scope>
    <source>
        <strain evidence="1">AT1</strain>
    </source>
</reference>